<keyword evidence="3" id="KW-0805">Transcription regulation</keyword>
<evidence type="ECO:0000256" key="6">
    <source>
        <dbReference type="ARBA" id="ARBA00023242"/>
    </source>
</evidence>
<dbReference type="GO" id="GO:0070775">
    <property type="term" value="C:H3 histone acetyltransferase complex"/>
    <property type="evidence" value="ECO:0007669"/>
    <property type="project" value="EnsemblFungi"/>
</dbReference>
<sequence>DNPSTFFHPFRFEITFEVISELQEDLEFKLIYVGSAETEAHDQVLEELQVGPVPVGVSKFMFEAPAPKAELLPPNDILGVTVVLLQVSYREKEFIRVGYYVNTDYTDEELRENPPATIQYDKVERSILADKPRVTRYNIPW</sequence>
<evidence type="ECO:0000256" key="5">
    <source>
        <dbReference type="ARBA" id="ARBA00023186"/>
    </source>
</evidence>
<keyword evidence="6" id="KW-0539">Nucleus</keyword>
<evidence type="ECO:0000313" key="9">
    <source>
        <dbReference type="Proteomes" id="UP000193642"/>
    </source>
</evidence>
<dbReference type="GO" id="GO:0033554">
    <property type="term" value="P:cellular response to stress"/>
    <property type="evidence" value="ECO:0007669"/>
    <property type="project" value="EnsemblFungi"/>
</dbReference>
<dbReference type="AlphaFoldDB" id="A0A1Y2BC48"/>
<dbReference type="EMBL" id="MCGO01000071">
    <property type="protein sequence ID" value="ORY32408.1"/>
    <property type="molecule type" value="Genomic_DNA"/>
</dbReference>
<comment type="similarity">
    <text evidence="2">Belongs to the ASF1 family.</text>
</comment>
<keyword evidence="5" id="KW-0143">Chaperone</keyword>
<dbReference type="GO" id="GO:0030466">
    <property type="term" value="P:silent mating-type cassette heterochromatin formation"/>
    <property type="evidence" value="ECO:0007669"/>
    <property type="project" value="EnsemblFungi"/>
</dbReference>
<gene>
    <name evidence="8" type="ORF">BCR33DRAFT_665556</name>
</gene>
<proteinExistence type="inferred from homology"/>
<evidence type="ECO:0000256" key="3">
    <source>
        <dbReference type="ARBA" id="ARBA00023015"/>
    </source>
</evidence>
<comment type="caution">
    <text evidence="8">The sequence shown here is derived from an EMBL/GenBank/DDBJ whole genome shotgun (WGS) entry which is preliminary data.</text>
</comment>
<dbReference type="PANTHER" id="PTHR12040:SF0">
    <property type="entry name" value="HISTONE CHAPERONE ASF1"/>
    <property type="match status" value="1"/>
</dbReference>
<dbReference type="Pfam" id="PF04729">
    <property type="entry name" value="ASF1_hist_chap"/>
    <property type="match status" value="1"/>
</dbReference>
<protein>
    <recommendedName>
        <fullName evidence="7">Anti-silencing function protein 1</fullName>
    </recommendedName>
</protein>
<keyword evidence="9" id="KW-1185">Reference proteome</keyword>
<dbReference type="Gene3D" id="2.60.40.1490">
    <property type="entry name" value="Histone chaperone ASF1-like"/>
    <property type="match status" value="1"/>
</dbReference>
<dbReference type="OrthoDB" id="29755at2759"/>
<dbReference type="GO" id="GO:0010698">
    <property type="term" value="F:acetyltransferase activator activity"/>
    <property type="evidence" value="ECO:0007669"/>
    <property type="project" value="EnsemblFungi"/>
</dbReference>
<evidence type="ECO:0000256" key="1">
    <source>
        <dbReference type="ARBA" id="ARBA00004123"/>
    </source>
</evidence>
<dbReference type="SUPFAM" id="SSF101546">
    <property type="entry name" value="ASF1-like"/>
    <property type="match status" value="1"/>
</dbReference>
<dbReference type="GO" id="GO:0000781">
    <property type="term" value="C:chromosome, telomeric region"/>
    <property type="evidence" value="ECO:0007669"/>
    <property type="project" value="GOC"/>
</dbReference>
<feature type="non-terminal residue" evidence="8">
    <location>
        <position position="1"/>
    </location>
</feature>
<accession>A0A1Y2BC48</accession>
<evidence type="ECO:0000256" key="7">
    <source>
        <dbReference type="ARBA" id="ARBA00032776"/>
    </source>
</evidence>
<evidence type="ECO:0000256" key="4">
    <source>
        <dbReference type="ARBA" id="ARBA00023163"/>
    </source>
</evidence>
<dbReference type="GO" id="GO:0031509">
    <property type="term" value="P:subtelomeric heterochromatin formation"/>
    <property type="evidence" value="ECO:0007669"/>
    <property type="project" value="EnsemblFungi"/>
</dbReference>
<keyword evidence="4" id="KW-0804">Transcription</keyword>
<name>A0A1Y2BC48_9FUNG</name>
<dbReference type="GO" id="GO:0005634">
    <property type="term" value="C:nucleus"/>
    <property type="evidence" value="ECO:0007669"/>
    <property type="project" value="UniProtKB-SubCell"/>
</dbReference>
<reference evidence="8 9" key="1">
    <citation type="submission" date="2016-07" db="EMBL/GenBank/DDBJ databases">
        <title>Pervasive Adenine N6-methylation of Active Genes in Fungi.</title>
        <authorList>
            <consortium name="DOE Joint Genome Institute"/>
            <person name="Mondo S.J."/>
            <person name="Dannebaum R.O."/>
            <person name="Kuo R.C."/>
            <person name="Labutti K."/>
            <person name="Haridas S."/>
            <person name="Kuo A."/>
            <person name="Salamov A."/>
            <person name="Ahrendt S.R."/>
            <person name="Lipzen A."/>
            <person name="Sullivan W."/>
            <person name="Andreopoulos W.B."/>
            <person name="Clum A."/>
            <person name="Lindquist E."/>
            <person name="Daum C."/>
            <person name="Ramamoorthy G.K."/>
            <person name="Gryganskyi A."/>
            <person name="Culley D."/>
            <person name="Magnuson J.K."/>
            <person name="James T.Y."/>
            <person name="O'Malley M.A."/>
            <person name="Stajich J.E."/>
            <person name="Spatafora J.W."/>
            <person name="Visel A."/>
            <person name="Grigoriev I.V."/>
        </authorList>
    </citation>
    <scope>NUCLEOTIDE SEQUENCE [LARGE SCALE GENOMIC DNA]</scope>
    <source>
        <strain evidence="8 9">JEL800</strain>
    </source>
</reference>
<dbReference type="GO" id="GO:0032968">
    <property type="term" value="P:positive regulation of transcription elongation by RNA polymerase II"/>
    <property type="evidence" value="ECO:0007669"/>
    <property type="project" value="EnsemblFungi"/>
</dbReference>
<dbReference type="STRING" id="329046.A0A1Y2BC48"/>
<dbReference type="GO" id="GO:0006337">
    <property type="term" value="P:nucleosome disassembly"/>
    <property type="evidence" value="ECO:0007669"/>
    <property type="project" value="EnsemblFungi"/>
</dbReference>
<dbReference type="InterPro" id="IPR036747">
    <property type="entry name" value="ASF1-like_sf"/>
</dbReference>
<dbReference type="GO" id="GO:0006335">
    <property type="term" value="P:DNA replication-dependent chromatin assembly"/>
    <property type="evidence" value="ECO:0007669"/>
    <property type="project" value="EnsemblFungi"/>
</dbReference>
<organism evidence="8 9">
    <name type="scientific">Rhizoclosmatium globosum</name>
    <dbReference type="NCBI Taxonomy" id="329046"/>
    <lineage>
        <taxon>Eukaryota</taxon>
        <taxon>Fungi</taxon>
        <taxon>Fungi incertae sedis</taxon>
        <taxon>Chytridiomycota</taxon>
        <taxon>Chytridiomycota incertae sedis</taxon>
        <taxon>Chytridiomycetes</taxon>
        <taxon>Chytridiales</taxon>
        <taxon>Chytriomycetaceae</taxon>
        <taxon>Rhizoclosmatium</taxon>
    </lineage>
</organism>
<dbReference type="GO" id="GO:0005829">
    <property type="term" value="C:cytosol"/>
    <property type="evidence" value="ECO:0007669"/>
    <property type="project" value="EnsemblFungi"/>
</dbReference>
<dbReference type="GO" id="GO:0042393">
    <property type="term" value="F:histone binding"/>
    <property type="evidence" value="ECO:0007669"/>
    <property type="project" value="EnsemblFungi"/>
</dbReference>
<comment type="subcellular location">
    <subcellularLocation>
        <location evidence="1">Nucleus</location>
    </subcellularLocation>
</comment>
<evidence type="ECO:0000256" key="2">
    <source>
        <dbReference type="ARBA" id="ARBA00006051"/>
    </source>
</evidence>
<dbReference type="Proteomes" id="UP000193642">
    <property type="component" value="Unassembled WGS sequence"/>
</dbReference>
<evidence type="ECO:0000313" key="8">
    <source>
        <dbReference type="EMBL" id="ORY32408.1"/>
    </source>
</evidence>
<dbReference type="PANTHER" id="PTHR12040">
    <property type="entry name" value="ANTI-SILENCING PROTEIN 1"/>
    <property type="match status" value="1"/>
</dbReference>
<dbReference type="InterPro" id="IPR006818">
    <property type="entry name" value="ASF1-like"/>
</dbReference>